<dbReference type="RefSeq" id="WP_140046607.1">
    <property type="nucleotide sequence ID" value="NZ_BAAAEV010000001.1"/>
</dbReference>
<keyword evidence="3" id="KW-1185">Reference proteome</keyword>
<reference evidence="2 3" key="1">
    <citation type="submission" date="2020-03" db="EMBL/GenBank/DDBJ databases">
        <title>Genomic Encyclopedia of Type Strains, Phase IV (KMG-IV): sequencing the most valuable type-strain genomes for metagenomic binning, comparative biology and taxonomic classification.</title>
        <authorList>
            <person name="Goeker M."/>
        </authorList>
    </citation>
    <scope>NUCLEOTIDE SEQUENCE [LARGE SCALE GENOMIC DNA]</scope>
    <source>
        <strain evidence="2 3">DSM 22753</strain>
    </source>
</reference>
<gene>
    <name evidence="2" type="ORF">FHT01_001753</name>
</gene>
<evidence type="ECO:0000313" key="3">
    <source>
        <dbReference type="Proteomes" id="UP000788153"/>
    </source>
</evidence>
<dbReference type="Pfam" id="PF08808">
    <property type="entry name" value="RES"/>
    <property type="match status" value="1"/>
</dbReference>
<evidence type="ECO:0000259" key="1">
    <source>
        <dbReference type="Pfam" id="PF08808"/>
    </source>
</evidence>
<dbReference type="InterPro" id="IPR014914">
    <property type="entry name" value="RES_dom"/>
</dbReference>
<evidence type="ECO:0000313" key="2">
    <source>
        <dbReference type="EMBL" id="NIJ24211.1"/>
    </source>
</evidence>
<dbReference type="Proteomes" id="UP000788153">
    <property type="component" value="Unassembled WGS sequence"/>
</dbReference>
<feature type="domain" description="RES" evidence="1">
    <location>
        <begin position="74"/>
        <end position="206"/>
    </location>
</feature>
<name>A0ABX0U0X4_9SPHN</name>
<accession>A0ABX0U0X4</accession>
<protein>
    <recommendedName>
        <fullName evidence="1">RES domain-containing protein</fullName>
    </recommendedName>
</protein>
<sequence length="237" mass="26344">MPSGEAEFARVDIAIDLFRLIPSRFPPVEVYNGIVANDRVDELAEVETRTNPRLRSESRLLQAAGGPRPPQLQNWNLAPFKYLNPEGSRFFGPARPALEMAEDRQTALAVSVERRQRFLARTGEPPIGLDMRMLKTPVCGQFLDLRHVPADASHDDRRRIGDRIADGVDGILYRPPERPSAMCVAVLRGETLGHSIQTVHYRFVWNGSCVDTLYAFDGEGREIPADILGSVVDALAA</sequence>
<comment type="caution">
    <text evidence="2">The sequence shown here is derived from an EMBL/GenBank/DDBJ whole genome shotgun (WGS) entry which is preliminary data.</text>
</comment>
<organism evidence="2 3">
    <name type="scientific">Sphingomonas japonica</name>
    <dbReference type="NCBI Taxonomy" id="511662"/>
    <lineage>
        <taxon>Bacteria</taxon>
        <taxon>Pseudomonadati</taxon>
        <taxon>Pseudomonadota</taxon>
        <taxon>Alphaproteobacteria</taxon>
        <taxon>Sphingomonadales</taxon>
        <taxon>Sphingomonadaceae</taxon>
        <taxon>Sphingomonas</taxon>
    </lineage>
</organism>
<dbReference type="EMBL" id="JAASQP010000001">
    <property type="protein sequence ID" value="NIJ24211.1"/>
    <property type="molecule type" value="Genomic_DNA"/>
</dbReference>
<proteinExistence type="predicted"/>